<dbReference type="SUPFAM" id="SSF55874">
    <property type="entry name" value="ATPase domain of HSP90 chaperone/DNA topoisomerase II/histidine kinase"/>
    <property type="match status" value="1"/>
</dbReference>
<dbReference type="Proteomes" id="UP001451782">
    <property type="component" value="Chromosome"/>
</dbReference>
<sequence length="522" mass="58673">MTKPIHVDATPQKRLFLSIIADYDLKTSVCELVDNALDHWTVGGRIGALKIEVFLSPDRQLVTVKDNAGGVPQDQIQLLIAPGASRDDISTEMIGNFGVGGKRAGVALGELVEVYTRTADGSGHKFQIDNDWLRSDDWSMDLSESVDIEPGETKIVISKLRQGFSHQEIQEIYAHLSETYANFLSNRCSILLNGTPLDRIKFDSWAYPEDHLPISGKTTLFPESENAVNVRITGGLISDRAPKENNYGVYFYCNSRLILAHEKSHHVGFLTGHAGVPHPDASLCRVIVEITGLPSLMPWNSSKSGMNWSHPVFLEIRERVFSTATRFSKLSRRLKNDRETVVYPFTQGRIEPFDFQNSKTGKEIVALPLPRARAKKYAQRILDDNEATFVKKPWSRGIVEAIAVADTVLRGRTLTKTRIAFLLLDSAFEISLKEYLVHQKKKYFSDEDISKLFKSRKKVLDEIKGLTSVTQGEIDLAQHYASLRNKMVHERATVDILGADIESYRNVVQNVTKKLFKVKLDS</sequence>
<organism evidence="1 2">
    <name type="scientific">Yoonia algicola</name>
    <dbReference type="NCBI Taxonomy" id="3137368"/>
    <lineage>
        <taxon>Bacteria</taxon>
        <taxon>Pseudomonadati</taxon>
        <taxon>Pseudomonadota</taxon>
        <taxon>Alphaproteobacteria</taxon>
        <taxon>Rhodobacterales</taxon>
        <taxon>Paracoccaceae</taxon>
        <taxon>Yoonia</taxon>
    </lineage>
</organism>
<keyword evidence="2" id="KW-1185">Reference proteome</keyword>
<name>A0AAN0NEE3_9RHOB</name>
<evidence type="ECO:0000313" key="1">
    <source>
        <dbReference type="EMBL" id="WZU62747.1"/>
    </source>
</evidence>
<dbReference type="Gene3D" id="3.30.565.10">
    <property type="entry name" value="Histidine kinase-like ATPase, C-terminal domain"/>
    <property type="match status" value="1"/>
</dbReference>
<dbReference type="AlphaFoldDB" id="A0AAN0NEE3"/>
<dbReference type="KEGG" id="yag:AABB28_12795"/>
<reference evidence="1 2" key="1">
    <citation type="submission" date="2024-04" db="EMBL/GenBank/DDBJ databases">
        <title>Phylogenomic analyses of a clade within the roseobacter group suggest taxonomic reassignments of species of the genera Aestuariivita, Citreicella, Loktanella, Nautella, Pelagibaca, Ruegeria, Thalassobius, Thiobacimonas and Tropicibacter, and the proposal o.</title>
        <authorList>
            <person name="Jeon C.O."/>
        </authorList>
    </citation>
    <scope>NUCLEOTIDE SEQUENCE [LARGE SCALE GENOMIC DNA]</scope>
    <source>
        <strain evidence="1 2">G8-12</strain>
    </source>
</reference>
<dbReference type="RefSeq" id="WP_342069147.1">
    <property type="nucleotide sequence ID" value="NZ_CP151762.1"/>
</dbReference>
<dbReference type="InterPro" id="IPR036890">
    <property type="entry name" value="HATPase_C_sf"/>
</dbReference>
<keyword evidence="1" id="KW-0067">ATP-binding</keyword>
<dbReference type="GO" id="GO:0005524">
    <property type="term" value="F:ATP binding"/>
    <property type="evidence" value="ECO:0007669"/>
    <property type="project" value="UniProtKB-KW"/>
</dbReference>
<accession>A0AAN0NEE3</accession>
<dbReference type="Pfam" id="PF13589">
    <property type="entry name" value="HATPase_c_3"/>
    <property type="match status" value="1"/>
</dbReference>
<gene>
    <name evidence="1" type="ORF">AABB28_12795</name>
</gene>
<proteinExistence type="predicted"/>
<evidence type="ECO:0000313" key="2">
    <source>
        <dbReference type="Proteomes" id="UP001451782"/>
    </source>
</evidence>
<keyword evidence="1" id="KW-0547">Nucleotide-binding</keyword>
<dbReference type="EMBL" id="CP151762">
    <property type="protein sequence ID" value="WZU62747.1"/>
    <property type="molecule type" value="Genomic_DNA"/>
</dbReference>
<protein>
    <submittedName>
        <fullName evidence="1">ATP-binding protein</fullName>
    </submittedName>
</protein>